<dbReference type="InterPro" id="IPR008962">
    <property type="entry name" value="PapD-like_sf"/>
</dbReference>
<keyword evidence="8" id="KW-0175">Coiled coil</keyword>
<evidence type="ECO:0000256" key="5">
    <source>
        <dbReference type="ARBA" id="ARBA00037744"/>
    </source>
</evidence>
<evidence type="ECO:0000259" key="10">
    <source>
        <dbReference type="PROSITE" id="PS50202"/>
    </source>
</evidence>
<dbReference type="Pfam" id="PF00635">
    <property type="entry name" value="Motile_Sperm"/>
    <property type="match status" value="1"/>
</dbReference>
<evidence type="ECO:0000256" key="4">
    <source>
        <dbReference type="ARBA" id="ARBA00023273"/>
    </source>
</evidence>
<dbReference type="KEGG" id="crq:GCK72_015881"/>
<dbReference type="Gene3D" id="2.60.40.10">
    <property type="entry name" value="Immunoglobulins"/>
    <property type="match status" value="1"/>
</dbReference>
<gene>
    <name evidence="11" type="ORF">GCK72_015881</name>
</gene>
<evidence type="ECO:0000256" key="1">
    <source>
        <dbReference type="ARBA" id="ARBA00004245"/>
    </source>
</evidence>
<dbReference type="EMBL" id="WUAV01000004">
    <property type="protein sequence ID" value="KAF1759414.1"/>
    <property type="molecule type" value="Genomic_DNA"/>
</dbReference>
<keyword evidence="3 7" id="KW-0206">Cytoskeleton</keyword>
<feature type="region of interest" description="Disordered" evidence="9">
    <location>
        <begin position="1"/>
        <end position="28"/>
    </location>
</feature>
<dbReference type="RefSeq" id="XP_053585964.1">
    <property type="nucleotide sequence ID" value="XM_053731192.1"/>
</dbReference>
<name>A0A6A5GXU5_CAERE</name>
<dbReference type="GO" id="GO:0005856">
    <property type="term" value="C:cytoskeleton"/>
    <property type="evidence" value="ECO:0007669"/>
    <property type="project" value="UniProtKB-SubCell"/>
</dbReference>
<dbReference type="InterPro" id="IPR013783">
    <property type="entry name" value="Ig-like_fold"/>
</dbReference>
<dbReference type="Proteomes" id="UP000483820">
    <property type="component" value="Chromosome IV"/>
</dbReference>
<feature type="domain" description="MSP" evidence="10">
    <location>
        <begin position="185"/>
        <end position="297"/>
    </location>
</feature>
<evidence type="ECO:0000313" key="12">
    <source>
        <dbReference type="Proteomes" id="UP000483820"/>
    </source>
</evidence>
<accession>A0A6A5GXU5</accession>
<dbReference type="SUPFAM" id="SSF49354">
    <property type="entry name" value="PapD-like"/>
    <property type="match status" value="1"/>
</dbReference>
<feature type="coiled-coil region" evidence="8">
    <location>
        <begin position="32"/>
        <end position="66"/>
    </location>
</feature>
<comment type="caution">
    <text evidence="11">The sequence shown here is derived from an EMBL/GenBank/DDBJ whole genome shotgun (WGS) entry which is preliminary data.</text>
</comment>
<dbReference type="GO" id="GO:0031143">
    <property type="term" value="C:pseudopodium"/>
    <property type="evidence" value="ECO:0007669"/>
    <property type="project" value="UniProtKB-SubCell"/>
</dbReference>
<reference evidence="11 12" key="1">
    <citation type="submission" date="2019-12" db="EMBL/GenBank/DDBJ databases">
        <title>Chromosome-level assembly of the Caenorhabditis remanei genome.</title>
        <authorList>
            <person name="Teterina A.A."/>
            <person name="Willis J.H."/>
            <person name="Phillips P.C."/>
        </authorList>
    </citation>
    <scope>NUCLEOTIDE SEQUENCE [LARGE SCALE GENOMIC DNA]</scope>
    <source>
        <strain evidence="11 12">PX506</strain>
        <tissue evidence="11">Whole organism</tissue>
    </source>
</reference>
<dbReference type="CTD" id="9806103"/>
<protein>
    <recommendedName>
        <fullName evidence="7">Major sperm protein</fullName>
    </recommendedName>
</protein>
<keyword evidence="2" id="KW-0963">Cytoplasm</keyword>
<evidence type="ECO:0000256" key="2">
    <source>
        <dbReference type="ARBA" id="ARBA00022490"/>
    </source>
</evidence>
<dbReference type="InterPro" id="IPR000535">
    <property type="entry name" value="MSP_dom"/>
</dbReference>
<keyword evidence="4" id="KW-0966">Cell projection</keyword>
<evidence type="ECO:0000313" key="11">
    <source>
        <dbReference type="EMBL" id="KAF1759414.1"/>
    </source>
</evidence>
<dbReference type="PROSITE" id="PS50202">
    <property type="entry name" value="MSP"/>
    <property type="match status" value="1"/>
</dbReference>
<dbReference type="PANTHER" id="PTHR22920">
    <property type="entry name" value="MAJOR SPERM PROTEIN"/>
    <property type="match status" value="1"/>
</dbReference>
<dbReference type="PANTHER" id="PTHR22920:SF7">
    <property type="entry name" value="MSP DOMAIN-CONTAINING PROTEIN-RELATED"/>
    <property type="match status" value="1"/>
</dbReference>
<feature type="coiled-coil region" evidence="8">
    <location>
        <begin position="91"/>
        <end position="175"/>
    </location>
</feature>
<comment type="subcellular location">
    <subcellularLocation>
        <location evidence="6">Cell projection</location>
        <location evidence="6">Pseudopodium</location>
    </subcellularLocation>
    <subcellularLocation>
        <location evidence="1">Cytoplasm</location>
        <location evidence="1">Cytoskeleton</location>
    </subcellularLocation>
</comment>
<comment type="function">
    <text evidence="5 7">Central component in molecular interactions underlying sperm crawling. Forms an extensive filament system that extends from sperm villipoda, along the leading edge of the pseudopod.</text>
</comment>
<evidence type="ECO:0000256" key="7">
    <source>
        <dbReference type="RuleBase" id="RU003425"/>
    </source>
</evidence>
<dbReference type="InterPro" id="IPR051155">
    <property type="entry name" value="Nematode_MSP"/>
</dbReference>
<evidence type="ECO:0000256" key="8">
    <source>
        <dbReference type="SAM" id="Coils"/>
    </source>
</evidence>
<evidence type="ECO:0000256" key="9">
    <source>
        <dbReference type="SAM" id="MobiDB-lite"/>
    </source>
</evidence>
<dbReference type="GeneID" id="9806103"/>
<dbReference type="AlphaFoldDB" id="A0A6A5GXU5"/>
<evidence type="ECO:0000256" key="3">
    <source>
        <dbReference type="ARBA" id="ARBA00023212"/>
    </source>
</evidence>
<evidence type="ECO:0000256" key="6">
    <source>
        <dbReference type="ARBA" id="ARBA00037818"/>
    </source>
</evidence>
<sequence length="301" mass="34931">MEESWHKAKITPQIAGVYPGPPPQVNQPGAKAAEIRELKLALEKERKEHQETRSKLKSSEEELQSAWSQLHAAFRDNLKFLRIDNFKKVDELELEKGAELLRLELEEANRKYQNMKEFLEGKLDEKDREIWEKEKMLKESIENENRLREQHDATVTEMKMKIQKLEEKMDGAKKNALAQTVPPGDIETQPATKIVFKGPYADQITYHQCIKVINSSARRIAYCIKTTKRLRVNVPCGVLEPKEGANLIVSFKKLFGRVDDHITVEWINTPDGAGEFRREWFQGDSMVRKKNLPIEYNPFSE</sequence>
<proteinExistence type="predicted"/>
<organism evidence="11 12">
    <name type="scientific">Caenorhabditis remanei</name>
    <name type="common">Caenorhabditis vulgaris</name>
    <dbReference type="NCBI Taxonomy" id="31234"/>
    <lineage>
        <taxon>Eukaryota</taxon>
        <taxon>Metazoa</taxon>
        <taxon>Ecdysozoa</taxon>
        <taxon>Nematoda</taxon>
        <taxon>Chromadorea</taxon>
        <taxon>Rhabditida</taxon>
        <taxon>Rhabditina</taxon>
        <taxon>Rhabditomorpha</taxon>
        <taxon>Rhabditoidea</taxon>
        <taxon>Rhabditidae</taxon>
        <taxon>Peloderinae</taxon>
        <taxon>Caenorhabditis</taxon>
    </lineage>
</organism>